<comment type="caution">
    <text evidence="2">The sequence shown here is derived from an EMBL/GenBank/DDBJ whole genome shotgun (WGS) entry which is preliminary data.</text>
</comment>
<evidence type="ECO:0000256" key="1">
    <source>
        <dbReference type="SAM" id="MobiDB-lite"/>
    </source>
</evidence>
<protein>
    <submittedName>
        <fullName evidence="2">Uncharacterized protein</fullName>
    </submittedName>
</protein>
<evidence type="ECO:0000313" key="3">
    <source>
        <dbReference type="Proteomes" id="UP001501116"/>
    </source>
</evidence>
<keyword evidence="3" id="KW-1185">Reference proteome</keyword>
<organism evidence="2 3">
    <name type="scientific">Amycolatopsis minnesotensis</name>
    <dbReference type="NCBI Taxonomy" id="337894"/>
    <lineage>
        <taxon>Bacteria</taxon>
        <taxon>Bacillati</taxon>
        <taxon>Actinomycetota</taxon>
        <taxon>Actinomycetes</taxon>
        <taxon>Pseudonocardiales</taxon>
        <taxon>Pseudonocardiaceae</taxon>
        <taxon>Amycolatopsis</taxon>
    </lineage>
</organism>
<dbReference type="Proteomes" id="UP001501116">
    <property type="component" value="Unassembled WGS sequence"/>
</dbReference>
<gene>
    <name evidence="2" type="ORF">GCM10009754_83270</name>
</gene>
<name>A0ABP5E9P1_9PSEU</name>
<dbReference type="EMBL" id="BAAANN010000061">
    <property type="protein sequence ID" value="GAA1991821.1"/>
    <property type="molecule type" value="Genomic_DNA"/>
</dbReference>
<accession>A0ABP5E9P1</accession>
<evidence type="ECO:0000313" key="2">
    <source>
        <dbReference type="EMBL" id="GAA1991821.1"/>
    </source>
</evidence>
<proteinExistence type="predicted"/>
<sequence length="62" mass="6583">MMMCASIRASGVGSSEESPGAWSPKDAFGASDATLSAFAARGRVRLIPRRKLGFMGSLQHRL</sequence>
<reference evidence="3" key="1">
    <citation type="journal article" date="2019" name="Int. J. Syst. Evol. Microbiol.">
        <title>The Global Catalogue of Microorganisms (GCM) 10K type strain sequencing project: providing services to taxonomists for standard genome sequencing and annotation.</title>
        <authorList>
            <consortium name="The Broad Institute Genomics Platform"/>
            <consortium name="The Broad Institute Genome Sequencing Center for Infectious Disease"/>
            <person name="Wu L."/>
            <person name="Ma J."/>
        </authorList>
    </citation>
    <scope>NUCLEOTIDE SEQUENCE [LARGE SCALE GENOMIC DNA]</scope>
    <source>
        <strain evidence="3">JCM 14545</strain>
    </source>
</reference>
<feature type="region of interest" description="Disordered" evidence="1">
    <location>
        <begin position="1"/>
        <end position="23"/>
    </location>
</feature>